<dbReference type="CDD" id="cd03801">
    <property type="entry name" value="GT4_PimA-like"/>
    <property type="match status" value="1"/>
</dbReference>
<dbReference type="GO" id="GO:0016757">
    <property type="term" value="F:glycosyltransferase activity"/>
    <property type="evidence" value="ECO:0007669"/>
    <property type="project" value="TreeGrafter"/>
</dbReference>
<keyword evidence="1" id="KW-0808">Transferase</keyword>
<name>A0A4R5YKD1_9MICO</name>
<evidence type="ECO:0000313" key="1">
    <source>
        <dbReference type="EMBL" id="TDL45666.1"/>
    </source>
</evidence>
<dbReference type="AlphaFoldDB" id="A0A4R5YKD1"/>
<dbReference type="SUPFAM" id="SSF53756">
    <property type="entry name" value="UDP-Glycosyltransferase/glycogen phosphorylase"/>
    <property type="match status" value="2"/>
</dbReference>
<dbReference type="PANTHER" id="PTHR12526:SF635">
    <property type="entry name" value="GLYCOSYL TRANSFERASE GROUP 1"/>
    <property type="match status" value="1"/>
</dbReference>
<accession>A0A4R5YKD1</accession>
<gene>
    <name evidence="1" type="ORF">E2R54_04245</name>
</gene>
<reference evidence="1 2" key="1">
    <citation type="submission" date="2019-03" db="EMBL/GenBank/DDBJ databases">
        <title>Genome Sequencing and Assembly of Various Microbes Isolated from Partially Reclaimed Soil and Acid Mine Drainage (AMD) Site.</title>
        <authorList>
            <person name="Steinbock B."/>
            <person name="Bechtold R."/>
            <person name="Sevigny J.L."/>
            <person name="Thomas D."/>
            <person name="Cuthill L.R."/>
            <person name="Aveiro Johannsen E.J."/>
            <person name="Thomas K."/>
            <person name="Ghosh A."/>
        </authorList>
    </citation>
    <scope>NUCLEOTIDE SEQUENCE [LARGE SCALE GENOMIC DNA]</scope>
    <source>
        <strain evidence="1 2">F-B2</strain>
    </source>
</reference>
<dbReference type="Gene3D" id="3.40.50.2000">
    <property type="entry name" value="Glycogen Phosphorylase B"/>
    <property type="match status" value="3"/>
</dbReference>
<protein>
    <submittedName>
        <fullName evidence="1">Glycosyltransferase</fullName>
    </submittedName>
</protein>
<dbReference type="Pfam" id="PF13692">
    <property type="entry name" value="Glyco_trans_1_4"/>
    <property type="match status" value="2"/>
</dbReference>
<proteinExistence type="predicted"/>
<dbReference type="RefSeq" id="WP_133398812.1">
    <property type="nucleotide sequence ID" value="NZ_SMZX01000001.1"/>
</dbReference>
<dbReference type="EMBL" id="SMZX01000001">
    <property type="protein sequence ID" value="TDL45666.1"/>
    <property type="molecule type" value="Genomic_DNA"/>
</dbReference>
<comment type="caution">
    <text evidence="1">The sequence shown here is derived from an EMBL/GenBank/DDBJ whole genome shotgun (WGS) entry which is preliminary data.</text>
</comment>
<dbReference type="Proteomes" id="UP000295633">
    <property type="component" value="Unassembled WGS sequence"/>
</dbReference>
<sequence length="740" mass="80921">MENIDERAREGRLRVLISAYACGPVSEPEASAGWQVATAAARTHNVWVITRPRFREAIEAALSTDAALRGRLHVAYLDLPPGVVRRKRRGVDLYWYYPLWQRALGRRARSLHDVVRFDVAHHVTFANDWMPCGLTALRGVPLVWGPVGGSSTLPIPRLSRWLGVRGTLTELVRSLTTTLLRRLWATPIAKRASLIVAQNPDVARMFRPLNDAVVVEPNACLEDLPARAASSVQPRHAVFAGRLLAWKGAAIAIEALARPQAADWTLTIFGDGYERRRLERLRSRLGLDDRVVFAGHRPRAEVLDAIAHAAAFVFPSMHDQAGWVAAEASSMGCPVVCLPLGGPPLLAGDNAYIADLGGDLPGAVAHQLVAAAAAGGRPHDRWSADRLPDLVAGWYRRASSTTSRRSIRVLETFGPPKATTNPYIAQLHSSLMAAPGLTTLTFDYRTALLGRYDVVHAHWPELMVDGHRAVGRAARRTLAALTVLRWRVTRTPVVRTLHNVERPQGISGFDHVVLSGIDRATTLDIALNDLTPTRGGVPQVVIPHGHYRDWFAAQDSSPRMAGRVGYVGLIRRYKGVEDLVEAFKAWDRAGVSLHIAGKPSSSELLDGLQAAAASDDRISIDARFLDEADFVTAISTSELIVLPYRHMHNSGTALAALSLDRPVLVPDNAVNRALADECGPGWVHTFEDEITAGDIERAWIGSRERGARPDLSRREWAAAGAQHRHAFERAVGGHRPRTGS</sequence>
<dbReference type="PANTHER" id="PTHR12526">
    <property type="entry name" value="GLYCOSYLTRANSFERASE"/>
    <property type="match status" value="1"/>
</dbReference>
<organism evidence="1 2">
    <name type="scientific">Microbacterium oleivorans</name>
    <dbReference type="NCBI Taxonomy" id="273677"/>
    <lineage>
        <taxon>Bacteria</taxon>
        <taxon>Bacillati</taxon>
        <taxon>Actinomycetota</taxon>
        <taxon>Actinomycetes</taxon>
        <taxon>Micrococcales</taxon>
        <taxon>Microbacteriaceae</taxon>
        <taxon>Microbacterium</taxon>
    </lineage>
</organism>
<evidence type="ECO:0000313" key="2">
    <source>
        <dbReference type="Proteomes" id="UP000295633"/>
    </source>
</evidence>